<comment type="caution">
    <text evidence="1">The sequence shown here is derived from an EMBL/GenBank/DDBJ whole genome shotgun (WGS) entry which is preliminary data.</text>
</comment>
<protein>
    <submittedName>
        <fullName evidence="1">P-loop containing nucleoside triphosphate hydrolase protein</fullName>
    </submittedName>
</protein>
<evidence type="ECO:0000313" key="1">
    <source>
        <dbReference type="EMBL" id="KAH6632629.1"/>
    </source>
</evidence>
<organism evidence="1 2">
    <name type="scientific">Chaetomium tenue</name>
    <dbReference type="NCBI Taxonomy" id="1854479"/>
    <lineage>
        <taxon>Eukaryota</taxon>
        <taxon>Fungi</taxon>
        <taxon>Dikarya</taxon>
        <taxon>Ascomycota</taxon>
        <taxon>Pezizomycotina</taxon>
        <taxon>Sordariomycetes</taxon>
        <taxon>Sordariomycetidae</taxon>
        <taxon>Sordariales</taxon>
        <taxon>Chaetomiaceae</taxon>
        <taxon>Chaetomium</taxon>
    </lineage>
</organism>
<keyword evidence="1" id="KW-0378">Hydrolase</keyword>
<keyword evidence="2" id="KW-1185">Reference proteome</keyword>
<dbReference type="EMBL" id="JAGIZQ010000004">
    <property type="protein sequence ID" value="KAH6632629.1"/>
    <property type="molecule type" value="Genomic_DNA"/>
</dbReference>
<accession>A0ACB7P8S5</accession>
<sequence length="529" mass="60220">MTLACIAGNPPTEEDEKNGRRITLVIKSTNIISDKISACHYRKSDIIHETARDYSSIWVTSYEEVSLHYPSDNKLKKYTGNKLLTPEECGELRGNHLGPLFKTAFYRIILDEAHGIKNYKSQLMVDLSREETLIYRRVEGILRTRGSKARAKSGFIEVLRLRQAVFHPFLLETLMKDVFESEDIKWLIKELSKVQTRNPFIDQIGLWCEEQLQVQTGSQGGQHEGLGASFDMISHLESVKQHSDWQKEVKSLCQRCGFVPDHAFRPEVSLRLTRSATKNSGCRRCNKLLSNIRKSLPSPQPPRSKDLAYGLGLPPKQSFSNPMLLKWCKLYPEDKIIVFTLFDADLDFLYYFGSMSHEEKYKGVKDFTEKKEIRVLALNLACANRVIILDVWWNSALEQQAFGRVYRMGQTKTTYFGRILVRNTIDVRLSHLQLAKLKTIARSIKEHDSSATELTAEDVASLLGRVVRDSDGNFVDIEADYDDESSIEAEDADWTNASDKSGGSVGEWDQETVMEAGSRSNLDDPESLE</sequence>
<name>A0ACB7P8S5_9PEZI</name>
<reference evidence="1 2" key="1">
    <citation type="journal article" date="2021" name="Nat. Commun.">
        <title>Genetic determinants of endophytism in the Arabidopsis root mycobiome.</title>
        <authorList>
            <person name="Mesny F."/>
            <person name="Miyauchi S."/>
            <person name="Thiergart T."/>
            <person name="Pickel B."/>
            <person name="Atanasova L."/>
            <person name="Karlsson M."/>
            <person name="Huettel B."/>
            <person name="Barry K.W."/>
            <person name="Haridas S."/>
            <person name="Chen C."/>
            <person name="Bauer D."/>
            <person name="Andreopoulos W."/>
            <person name="Pangilinan J."/>
            <person name="LaButti K."/>
            <person name="Riley R."/>
            <person name="Lipzen A."/>
            <person name="Clum A."/>
            <person name="Drula E."/>
            <person name="Henrissat B."/>
            <person name="Kohler A."/>
            <person name="Grigoriev I.V."/>
            <person name="Martin F.M."/>
            <person name="Hacquard S."/>
        </authorList>
    </citation>
    <scope>NUCLEOTIDE SEQUENCE [LARGE SCALE GENOMIC DNA]</scope>
    <source>
        <strain evidence="1 2">MPI-SDFR-AT-0079</strain>
    </source>
</reference>
<evidence type="ECO:0000313" key="2">
    <source>
        <dbReference type="Proteomes" id="UP000724584"/>
    </source>
</evidence>
<proteinExistence type="predicted"/>
<gene>
    <name evidence="1" type="ORF">F5144DRAFT_650919</name>
</gene>
<dbReference type="Proteomes" id="UP000724584">
    <property type="component" value="Unassembled WGS sequence"/>
</dbReference>